<feature type="domain" description="Pyruvate kinase barrel" evidence="13">
    <location>
        <begin position="3"/>
        <end position="318"/>
    </location>
</feature>
<evidence type="ECO:0000256" key="4">
    <source>
        <dbReference type="ARBA" id="ARBA00022679"/>
    </source>
</evidence>
<reference evidence="14 15" key="1">
    <citation type="journal article" date="2016" name="Nat. Commun.">
        <title>Thousands of microbial genomes shed light on interconnected biogeochemical processes in an aquifer system.</title>
        <authorList>
            <person name="Anantharaman K."/>
            <person name="Brown C.T."/>
            <person name="Hug L.A."/>
            <person name="Sharon I."/>
            <person name="Castelle C.J."/>
            <person name="Probst A.J."/>
            <person name="Thomas B.C."/>
            <person name="Singh A."/>
            <person name="Wilkins M.J."/>
            <person name="Karaoz U."/>
            <person name="Brodie E.L."/>
            <person name="Williams K.H."/>
            <person name="Hubbard S.S."/>
            <person name="Banfield J.F."/>
        </authorList>
    </citation>
    <scope>NUCLEOTIDE SEQUENCE [LARGE SCALE GENOMIC DNA]</scope>
</reference>
<gene>
    <name evidence="14" type="ORF">A3G00_03005</name>
</gene>
<organism evidence="14 15">
    <name type="scientific">Candidatus Magasanikbacteria bacterium RIFCSPLOWO2_12_FULL_43_12</name>
    <dbReference type="NCBI Taxonomy" id="1798692"/>
    <lineage>
        <taxon>Bacteria</taxon>
        <taxon>Candidatus Magasanikiibacteriota</taxon>
    </lineage>
</organism>
<keyword evidence="6" id="KW-0547">Nucleotide-binding</keyword>
<comment type="pathway">
    <text evidence="1 12">Carbohydrate degradation; glycolysis; pyruvate from D-glyceraldehyde 3-phosphate: step 5/5.</text>
</comment>
<evidence type="ECO:0000256" key="2">
    <source>
        <dbReference type="ARBA" id="ARBA00008663"/>
    </source>
</evidence>
<dbReference type="UniPathway" id="UPA00109">
    <property type="reaction ID" value="UER00188"/>
</dbReference>
<evidence type="ECO:0000256" key="6">
    <source>
        <dbReference type="ARBA" id="ARBA00022741"/>
    </source>
</evidence>
<dbReference type="GO" id="GO:0030955">
    <property type="term" value="F:potassium ion binding"/>
    <property type="evidence" value="ECO:0007669"/>
    <property type="project" value="InterPro"/>
</dbReference>
<keyword evidence="11" id="KW-0670">Pyruvate</keyword>
<evidence type="ECO:0000256" key="12">
    <source>
        <dbReference type="RuleBase" id="RU000504"/>
    </source>
</evidence>
<protein>
    <recommendedName>
        <fullName evidence="3 12">Pyruvate kinase</fullName>
        <ecNumber evidence="3 12">2.7.1.40</ecNumber>
    </recommendedName>
</protein>
<keyword evidence="5" id="KW-0479">Metal-binding</keyword>
<comment type="caution">
    <text evidence="14">The sequence shown here is derived from an EMBL/GenBank/DDBJ whole genome shotgun (WGS) entry which is preliminary data.</text>
</comment>
<keyword evidence="8" id="KW-0067">ATP-binding</keyword>
<dbReference type="Gene3D" id="2.40.33.10">
    <property type="entry name" value="PK beta-barrel domain-like"/>
    <property type="match status" value="1"/>
</dbReference>
<dbReference type="EMBL" id="MFQN01000026">
    <property type="protein sequence ID" value="OGH74157.1"/>
    <property type="molecule type" value="Genomic_DNA"/>
</dbReference>
<sequence>MLIISAIAINSFADKQVRKIILAGADMLRFNFSYRTIAETIQWIKIAQETRWELNSSIKLLIDLPSEKIRLGNFDLKTHTVKEGEEIIFRSADYSPDCNQFVPVQTVKLGEKTYVDKMIAVGDGDISIQVMEIIDTDTIKVRMLNNGVLQAMKVLHINTVVNEQKLLEYYKQIFQHMDEIQPHYIAVPFINDSINQQIIAEIPQKNRYKTIIKIENQEGLNRMETLCQDTNYDMILVDRGELGVNLPYEELGVIQKNIIHQARQYRKPVIISTQILESTMNNYIPKRSDILDLTNIILDGADGIMFCRETGLGLRPAYTISVAKRIIQAVEKYKQKAE</sequence>
<keyword evidence="7 12" id="KW-0418">Kinase</keyword>
<evidence type="ECO:0000256" key="1">
    <source>
        <dbReference type="ARBA" id="ARBA00004997"/>
    </source>
</evidence>
<dbReference type="GO" id="GO:0016301">
    <property type="term" value="F:kinase activity"/>
    <property type="evidence" value="ECO:0007669"/>
    <property type="project" value="UniProtKB-KW"/>
</dbReference>
<evidence type="ECO:0000313" key="15">
    <source>
        <dbReference type="Proteomes" id="UP000178347"/>
    </source>
</evidence>
<dbReference type="SUPFAM" id="SSF51621">
    <property type="entry name" value="Phosphoenolpyruvate/pyruvate domain"/>
    <property type="match status" value="1"/>
</dbReference>
<comment type="similarity">
    <text evidence="2 12">Belongs to the pyruvate kinase family.</text>
</comment>
<evidence type="ECO:0000259" key="13">
    <source>
        <dbReference type="Pfam" id="PF00224"/>
    </source>
</evidence>
<evidence type="ECO:0000256" key="8">
    <source>
        <dbReference type="ARBA" id="ARBA00022840"/>
    </source>
</evidence>
<dbReference type="STRING" id="1798692.A3G00_03005"/>
<evidence type="ECO:0000256" key="11">
    <source>
        <dbReference type="ARBA" id="ARBA00023317"/>
    </source>
</evidence>
<evidence type="ECO:0000256" key="3">
    <source>
        <dbReference type="ARBA" id="ARBA00012142"/>
    </source>
</evidence>
<dbReference type="SUPFAM" id="SSF50800">
    <property type="entry name" value="PK beta-barrel domain-like"/>
    <property type="match status" value="1"/>
</dbReference>
<dbReference type="EC" id="2.7.1.40" evidence="3 12"/>
<dbReference type="InterPro" id="IPR011037">
    <property type="entry name" value="Pyrv_Knase-like_insert_dom_sf"/>
</dbReference>
<dbReference type="InterPro" id="IPR001697">
    <property type="entry name" value="Pyr_Knase"/>
</dbReference>
<dbReference type="InterPro" id="IPR015806">
    <property type="entry name" value="Pyrv_Knase_insert_dom_sf"/>
</dbReference>
<dbReference type="AlphaFoldDB" id="A0A1F6MRA1"/>
<dbReference type="InterPro" id="IPR015813">
    <property type="entry name" value="Pyrv/PenolPyrv_kinase-like_dom"/>
</dbReference>
<name>A0A1F6MRA1_9BACT</name>
<evidence type="ECO:0000256" key="5">
    <source>
        <dbReference type="ARBA" id="ARBA00022723"/>
    </source>
</evidence>
<dbReference type="Gene3D" id="3.20.20.60">
    <property type="entry name" value="Phosphoenolpyruvate-binding domains"/>
    <property type="match status" value="1"/>
</dbReference>
<evidence type="ECO:0000256" key="7">
    <source>
        <dbReference type="ARBA" id="ARBA00022777"/>
    </source>
</evidence>
<dbReference type="GO" id="GO:0000287">
    <property type="term" value="F:magnesium ion binding"/>
    <property type="evidence" value="ECO:0007669"/>
    <property type="project" value="InterPro"/>
</dbReference>
<proteinExistence type="inferred from homology"/>
<comment type="catalytic activity">
    <reaction evidence="12">
        <text>pyruvate + ATP = phosphoenolpyruvate + ADP + H(+)</text>
        <dbReference type="Rhea" id="RHEA:18157"/>
        <dbReference type="ChEBI" id="CHEBI:15361"/>
        <dbReference type="ChEBI" id="CHEBI:15378"/>
        <dbReference type="ChEBI" id="CHEBI:30616"/>
        <dbReference type="ChEBI" id="CHEBI:58702"/>
        <dbReference type="ChEBI" id="CHEBI:456216"/>
        <dbReference type="EC" id="2.7.1.40"/>
    </reaction>
</comment>
<dbReference type="PANTHER" id="PTHR11817">
    <property type="entry name" value="PYRUVATE KINASE"/>
    <property type="match status" value="1"/>
</dbReference>
<dbReference type="GO" id="GO:0004743">
    <property type="term" value="F:pyruvate kinase activity"/>
    <property type="evidence" value="ECO:0007669"/>
    <property type="project" value="UniProtKB-EC"/>
</dbReference>
<evidence type="ECO:0000256" key="10">
    <source>
        <dbReference type="ARBA" id="ARBA00023152"/>
    </source>
</evidence>
<dbReference type="InterPro" id="IPR040442">
    <property type="entry name" value="Pyrv_kinase-like_dom_sf"/>
</dbReference>
<dbReference type="InterPro" id="IPR015793">
    <property type="entry name" value="Pyrv_Knase_brl"/>
</dbReference>
<keyword evidence="9 12" id="KW-0460">Magnesium</keyword>
<evidence type="ECO:0000256" key="9">
    <source>
        <dbReference type="ARBA" id="ARBA00022842"/>
    </source>
</evidence>
<dbReference type="Pfam" id="PF00224">
    <property type="entry name" value="PK"/>
    <property type="match status" value="1"/>
</dbReference>
<accession>A0A1F6MRA1</accession>
<dbReference type="PRINTS" id="PR01050">
    <property type="entry name" value="PYRUVTKNASE"/>
</dbReference>
<evidence type="ECO:0000313" key="14">
    <source>
        <dbReference type="EMBL" id="OGH74157.1"/>
    </source>
</evidence>
<dbReference type="Proteomes" id="UP000178347">
    <property type="component" value="Unassembled WGS sequence"/>
</dbReference>
<dbReference type="GO" id="GO:0005524">
    <property type="term" value="F:ATP binding"/>
    <property type="evidence" value="ECO:0007669"/>
    <property type="project" value="UniProtKB-KW"/>
</dbReference>
<keyword evidence="10 12" id="KW-0324">Glycolysis</keyword>
<keyword evidence="4 12" id="KW-0808">Transferase</keyword>